<dbReference type="EC" id="3.1.-.-" evidence="6"/>
<dbReference type="RefSeq" id="WP_346820599.1">
    <property type="nucleotide sequence ID" value="NZ_JBDKWZ010000004.1"/>
</dbReference>
<accession>A0AAW9SA76</accession>
<evidence type="ECO:0000313" key="7">
    <source>
        <dbReference type="EMBL" id="MEN7547811.1"/>
    </source>
</evidence>
<dbReference type="GO" id="GO:0016787">
    <property type="term" value="F:hydrolase activity"/>
    <property type="evidence" value="ECO:0007669"/>
    <property type="project" value="UniProtKB-KW"/>
</dbReference>
<gene>
    <name evidence="7" type="primary">vsr</name>
    <name evidence="7" type="ORF">AAG747_07820</name>
</gene>
<evidence type="ECO:0000256" key="4">
    <source>
        <dbReference type="ARBA" id="ARBA00022801"/>
    </source>
</evidence>
<dbReference type="Gene3D" id="3.40.960.10">
    <property type="entry name" value="VSR Endonuclease"/>
    <property type="match status" value="1"/>
</dbReference>
<comment type="caution">
    <text evidence="7">The sequence shown here is derived from an EMBL/GenBank/DDBJ whole genome shotgun (WGS) entry which is preliminary data.</text>
</comment>
<evidence type="ECO:0000256" key="2">
    <source>
        <dbReference type="ARBA" id="ARBA00022759"/>
    </source>
</evidence>
<protein>
    <recommendedName>
        <fullName evidence="6">Very short patch repair endonuclease</fullName>
        <ecNumber evidence="6">3.1.-.-</ecNumber>
    </recommendedName>
</protein>
<evidence type="ECO:0000256" key="5">
    <source>
        <dbReference type="ARBA" id="ARBA00023204"/>
    </source>
</evidence>
<organism evidence="7 8">
    <name type="scientific">Rapidithrix thailandica</name>
    <dbReference type="NCBI Taxonomy" id="413964"/>
    <lineage>
        <taxon>Bacteria</taxon>
        <taxon>Pseudomonadati</taxon>
        <taxon>Bacteroidota</taxon>
        <taxon>Cytophagia</taxon>
        <taxon>Cytophagales</taxon>
        <taxon>Flammeovirgaceae</taxon>
        <taxon>Rapidithrix</taxon>
    </lineage>
</organism>
<dbReference type="GO" id="GO:0006298">
    <property type="term" value="P:mismatch repair"/>
    <property type="evidence" value="ECO:0007669"/>
    <property type="project" value="UniProtKB-UniRule"/>
</dbReference>
<keyword evidence="2 6" id="KW-0255">Endonuclease</keyword>
<evidence type="ECO:0000313" key="8">
    <source>
        <dbReference type="Proteomes" id="UP001403385"/>
    </source>
</evidence>
<evidence type="ECO:0000256" key="3">
    <source>
        <dbReference type="ARBA" id="ARBA00022763"/>
    </source>
</evidence>
<dbReference type="GO" id="GO:0004519">
    <property type="term" value="F:endonuclease activity"/>
    <property type="evidence" value="ECO:0007669"/>
    <property type="project" value="UniProtKB-KW"/>
</dbReference>
<dbReference type="EMBL" id="JBDKWZ010000004">
    <property type="protein sequence ID" value="MEN7547811.1"/>
    <property type="molecule type" value="Genomic_DNA"/>
</dbReference>
<dbReference type="PIRSF" id="PIRSF018267">
    <property type="entry name" value="VSR_endonuc"/>
    <property type="match status" value="1"/>
</dbReference>
<keyword evidence="1 6" id="KW-0540">Nuclease</keyword>
<name>A0AAW9SA76_9BACT</name>
<keyword evidence="4 6" id="KW-0378">Hydrolase</keyword>
<dbReference type="NCBIfam" id="TIGR00632">
    <property type="entry name" value="vsr"/>
    <property type="match status" value="1"/>
</dbReference>
<keyword evidence="5 6" id="KW-0234">DNA repair</keyword>
<evidence type="ECO:0000256" key="1">
    <source>
        <dbReference type="ARBA" id="ARBA00022722"/>
    </source>
</evidence>
<dbReference type="AlphaFoldDB" id="A0AAW9SA76"/>
<reference evidence="7 8" key="1">
    <citation type="submission" date="2024-04" db="EMBL/GenBank/DDBJ databases">
        <title>Novel genus in family Flammeovirgaceae.</title>
        <authorList>
            <person name="Nguyen T.H."/>
            <person name="Vuong T.Q."/>
            <person name="Le H."/>
            <person name="Kim S.-G."/>
        </authorList>
    </citation>
    <scope>NUCLEOTIDE SEQUENCE [LARGE SCALE GENOMIC DNA]</scope>
    <source>
        <strain evidence="7 8">JCM 23209</strain>
    </source>
</reference>
<sequence length="138" mass="16648">MADVHKPVTRSYNMSRIKGKDTKPEMLVRKFLFSEGFRYRLHDKKLPGKPDLVFPKYKTVVFIHGCFWHGHEGCKYFVVPKTRTEWWIDKINKNKQRDLVNIDLLFKEGWKVIIVWECELKPEKRERTLQSLVRKLTK</sequence>
<keyword evidence="8" id="KW-1185">Reference proteome</keyword>
<dbReference type="Proteomes" id="UP001403385">
    <property type="component" value="Unassembled WGS sequence"/>
</dbReference>
<keyword evidence="3 6" id="KW-0227">DNA damage</keyword>
<dbReference type="CDD" id="cd00221">
    <property type="entry name" value="Vsr"/>
    <property type="match status" value="1"/>
</dbReference>
<comment type="function">
    <text evidence="6">May nick specific sequences that contain T:G mispairs resulting from m5C-deamination.</text>
</comment>
<dbReference type="InterPro" id="IPR004603">
    <property type="entry name" value="DNA_mismatch_endonuc_vsr"/>
</dbReference>
<dbReference type="Pfam" id="PF03852">
    <property type="entry name" value="Vsr"/>
    <property type="match status" value="1"/>
</dbReference>
<dbReference type="SUPFAM" id="SSF52980">
    <property type="entry name" value="Restriction endonuclease-like"/>
    <property type="match status" value="1"/>
</dbReference>
<evidence type="ECO:0000256" key="6">
    <source>
        <dbReference type="PIRNR" id="PIRNR018267"/>
    </source>
</evidence>
<dbReference type="InterPro" id="IPR011335">
    <property type="entry name" value="Restrct_endonuc-II-like"/>
</dbReference>
<proteinExistence type="inferred from homology"/>
<comment type="similarity">
    <text evidence="6">Belongs to the vsr family.</text>
</comment>